<comment type="catalytic activity">
    <reaction evidence="9 10">
        <text>glycine(in) = glycine(out)</text>
        <dbReference type="Rhea" id="RHEA:70715"/>
        <dbReference type="ChEBI" id="CHEBI:57305"/>
    </reaction>
</comment>
<dbReference type="GO" id="GO:0005743">
    <property type="term" value="C:mitochondrial inner membrane"/>
    <property type="evidence" value="ECO:0007669"/>
    <property type="project" value="UniProtKB-SubCell"/>
</dbReference>
<dbReference type="GO" id="GO:1904983">
    <property type="term" value="P:glycine import into mitochondrion"/>
    <property type="evidence" value="ECO:0007669"/>
    <property type="project" value="UniProtKB-UniRule"/>
</dbReference>
<comment type="subcellular location">
    <subcellularLocation>
        <location evidence="1">Membrane</location>
        <topology evidence="1">Multi-pass membrane protein</topology>
    </subcellularLocation>
    <subcellularLocation>
        <location evidence="10">Mitochondrion inner membrane</location>
        <topology evidence="10">Multi-pass membrane protein</topology>
    </subcellularLocation>
</comment>
<evidence type="ECO:0000256" key="6">
    <source>
        <dbReference type="ARBA" id="ARBA00022989"/>
    </source>
</evidence>
<proteinExistence type="inferred from homology"/>
<dbReference type="PANTHER" id="PTHR46181">
    <property type="entry name" value="MITOCHONDRIAL GLYCINE TRANSPORTER"/>
    <property type="match status" value="1"/>
</dbReference>
<dbReference type="Gene3D" id="1.50.40.10">
    <property type="entry name" value="Mitochondrial carrier domain"/>
    <property type="match status" value="1"/>
</dbReference>
<dbReference type="PRINTS" id="PR00926">
    <property type="entry name" value="MITOCARRIER"/>
</dbReference>
<organism evidence="12 13">
    <name type="scientific">Hyalella azteca</name>
    <name type="common">Amphipod</name>
    <dbReference type="NCBI Taxonomy" id="294128"/>
    <lineage>
        <taxon>Eukaryota</taxon>
        <taxon>Metazoa</taxon>
        <taxon>Ecdysozoa</taxon>
        <taxon>Arthropoda</taxon>
        <taxon>Crustacea</taxon>
        <taxon>Multicrustacea</taxon>
        <taxon>Malacostraca</taxon>
        <taxon>Eumalacostraca</taxon>
        <taxon>Peracarida</taxon>
        <taxon>Amphipoda</taxon>
        <taxon>Senticaudata</taxon>
        <taxon>Talitrida</taxon>
        <taxon>Talitroidea</taxon>
        <taxon>Hyalellidae</taxon>
        <taxon>Hyalella</taxon>
    </lineage>
</organism>
<comment type="function">
    <text evidence="10">Mitochondrial glycine transporter that imports glycine into the mitochondrial matrix. Plays an important role in providing glycine for the first enzymatic step in heme biosynthesis, the condensation of glycine with succinyl-CoA to produce 5-aminolevulinate (ALA) in the miochondrial matrix.</text>
</comment>
<evidence type="ECO:0000256" key="5">
    <source>
        <dbReference type="ARBA" id="ARBA00022792"/>
    </source>
</evidence>
<dbReference type="AlphaFoldDB" id="A0A8B7P345"/>
<feature type="repeat" description="Solcar" evidence="11">
    <location>
        <begin position="175"/>
        <end position="259"/>
    </location>
</feature>
<dbReference type="Proteomes" id="UP000694843">
    <property type="component" value="Unplaced"/>
</dbReference>
<keyword evidence="6 10" id="KW-1133">Transmembrane helix</keyword>
<dbReference type="InterPro" id="IPR030847">
    <property type="entry name" value="Hem25/SLC25A38"/>
</dbReference>
<evidence type="ECO:0000256" key="9">
    <source>
        <dbReference type="ARBA" id="ARBA00034060"/>
    </source>
</evidence>
<gene>
    <name evidence="13" type="primary">LOC108676761</name>
</gene>
<comment type="similarity">
    <text evidence="10">Belongs to the mitochondrial carrier (TC 2.A.29) family. SLC25A38 subfamily.</text>
</comment>
<feature type="repeat" description="Solcar" evidence="11">
    <location>
        <begin position="269"/>
        <end position="353"/>
    </location>
</feature>
<evidence type="ECO:0000256" key="8">
    <source>
        <dbReference type="ARBA" id="ARBA00023136"/>
    </source>
</evidence>
<dbReference type="InterPro" id="IPR002067">
    <property type="entry name" value="MCP"/>
</dbReference>
<dbReference type="OrthoDB" id="1924968at2759"/>
<evidence type="ECO:0000256" key="3">
    <source>
        <dbReference type="ARBA" id="ARBA00022692"/>
    </source>
</evidence>
<evidence type="ECO:0000256" key="7">
    <source>
        <dbReference type="ARBA" id="ARBA00023128"/>
    </source>
</evidence>
<evidence type="ECO:0000256" key="2">
    <source>
        <dbReference type="ARBA" id="ARBA00022448"/>
    </source>
</evidence>
<keyword evidence="4 10" id="KW-0677">Repeat</keyword>
<dbReference type="KEGG" id="hazt:108676761"/>
<name>A0A8B7P345_HYAAZ</name>
<evidence type="ECO:0000313" key="12">
    <source>
        <dbReference type="Proteomes" id="UP000694843"/>
    </source>
</evidence>
<keyword evidence="8 10" id="KW-0472">Membrane</keyword>
<dbReference type="HAMAP" id="MF_03064">
    <property type="entry name" value="SLC25A38"/>
    <property type="match status" value="1"/>
</dbReference>
<dbReference type="RefSeq" id="XP_018020385.1">
    <property type="nucleotide sequence ID" value="XM_018164896.2"/>
</dbReference>
<dbReference type="PROSITE" id="PS50920">
    <property type="entry name" value="SOLCAR"/>
    <property type="match status" value="3"/>
</dbReference>
<keyword evidence="5 10" id="KW-0999">Mitochondrion inner membrane</keyword>
<evidence type="ECO:0000256" key="1">
    <source>
        <dbReference type="ARBA" id="ARBA00004141"/>
    </source>
</evidence>
<dbReference type="InterPro" id="IPR023395">
    <property type="entry name" value="MCP_dom_sf"/>
</dbReference>
<reference evidence="13" key="1">
    <citation type="submission" date="2025-08" db="UniProtKB">
        <authorList>
            <consortium name="RefSeq"/>
        </authorList>
    </citation>
    <scope>IDENTIFICATION</scope>
    <source>
        <tissue evidence="13">Whole organism</tissue>
    </source>
</reference>
<keyword evidence="12" id="KW-1185">Reference proteome</keyword>
<evidence type="ECO:0000256" key="4">
    <source>
        <dbReference type="ARBA" id="ARBA00022737"/>
    </source>
</evidence>
<evidence type="ECO:0000256" key="10">
    <source>
        <dbReference type="HAMAP-Rule" id="MF_03064"/>
    </source>
</evidence>
<keyword evidence="2 10" id="KW-0813">Transport</keyword>
<dbReference type="Pfam" id="PF00153">
    <property type="entry name" value="Mito_carr"/>
    <property type="match status" value="3"/>
</dbReference>
<dbReference type="GeneID" id="108676761"/>
<keyword evidence="7 10" id="KW-0496">Mitochondrion</keyword>
<evidence type="ECO:0000313" key="13">
    <source>
        <dbReference type="RefSeq" id="XP_018020385.1"/>
    </source>
</evidence>
<dbReference type="InterPro" id="IPR018108">
    <property type="entry name" value="MCP_transmembrane"/>
</dbReference>
<dbReference type="SUPFAM" id="SSF103506">
    <property type="entry name" value="Mitochondrial carrier"/>
    <property type="match status" value="1"/>
</dbReference>
<accession>A0A8B7P345</accession>
<keyword evidence="3 10" id="KW-0812">Transmembrane</keyword>
<dbReference type="PANTHER" id="PTHR46181:SF3">
    <property type="entry name" value="MITOCHONDRIAL GLYCINE TRANSPORTER"/>
    <property type="match status" value="1"/>
</dbReference>
<dbReference type="GO" id="GO:0015187">
    <property type="term" value="F:glycine transmembrane transporter activity"/>
    <property type="evidence" value="ECO:0007669"/>
    <property type="project" value="UniProtKB-UniRule"/>
</dbReference>
<feature type="repeat" description="Solcar" evidence="11">
    <location>
        <begin position="78"/>
        <end position="167"/>
    </location>
</feature>
<evidence type="ECO:0000256" key="11">
    <source>
        <dbReference type="PROSITE-ProRule" id="PRU00282"/>
    </source>
</evidence>
<protein>
    <recommendedName>
        <fullName evidence="10">Mitochondrial glycine transporter</fullName>
    </recommendedName>
    <alternativeName>
        <fullName evidence="10">Solute carrier family 25 member 38 homolog</fullName>
    </alternativeName>
</protein>
<sequence>MAEDASNGRASITSSLEGVCNSVLSELSACNTLSETLEDTLLVGNILESSLHESYIAEHLPTRRSQVDLGHLAFINQSPVLKSFVAGSLSGTCSTILFQPLDLVKTRLQTRSLPVSGGGADGMLAIFEQVVRRDNIQGLWRGMAPSMYRCVPGVGLYFSSLHSLKTALCEEGRPLGAVQAVLLGVAARTISGVTMIPMTVVKTRYESDVYRYRGVVEAVRTIYSKEGARGLTCGLLPTLLRDAPFSGLYLMFYTQIKYKIPEDYREGPLSSACHFSCGVISGLLASAITQPFDVVKTKMQLYPDKFSSLLQVVIYVRKKYGYKGYFKGLVPRMLRRTLMAAMAWTVYENMMQTLKLK</sequence>